<protein>
    <submittedName>
        <fullName evidence="3">Uncharacterized protein LOC102800896</fullName>
    </submittedName>
</protein>
<feature type="region of interest" description="Disordered" evidence="1">
    <location>
        <begin position="199"/>
        <end position="221"/>
    </location>
</feature>
<evidence type="ECO:0000313" key="3">
    <source>
        <dbReference type="RefSeq" id="XP_006822900.1"/>
    </source>
</evidence>
<proteinExistence type="predicted"/>
<keyword evidence="2" id="KW-1185">Reference proteome</keyword>
<sequence>MKSRWIGPAQPLRAVPTPPRYSPLMSVPQQEHTVSRCQYQRWLAAPFPRKEWWSEACPPQYYHTEELTSAPTIVNPTDDKLPQGKILSPVHNQGKSDNTCVGLQTGIAKWQDEHVLCAAKTSLGGPQKPGNSDGPKHDIQTVVGCADSTATENKTERVSDLLTWSLTISKAFRSTEEVTKKTKHVSVLKGAVSQKSSTSECLKSVEKSNTSDESNGAKGKAEVMSSFLQSKLDEICGMMKKNNYMPPKKMDDFQNDIDRVVSALAMLVLVKESKTTLQKHHMRCLAASLFLTCDTIQECKHMKKAIEENFFDTDIFPKASSLLGPYFNIYPKLSRALIYPINPYSDFTVQFFKSNHKLPVYICYARLLKDISDSKYHLSQKCCSILELFDEMNMKSVSEETQSENEHTLLMNEMRTHAYKVAKELVIAVAKEKKLEMEKILIVAKFFVSEVNMTKLLLERSGSNGEKLTTDELMEDIKKVSSLLGISMSCDLPNERIGLKRELMKWSELAKVAFIENKLQETWIESTLSVLKKCIEKANTDTTINIYQWANDDKISKHIQELVTQIIYTILEDYKPSSERKPILQLKSDNLERYTQLISQFIIRLWSKLRGKKDDDKFKLLLQEKAWPRCIELSLDVNVSPEAATCLKDAKTLIQHGIEDLYKCDVEMGSITCMLKNETEFIMFCESIHKDEQYTKSAEIPNIEDIHKCITAKKTEYEMLQNFKHSLKLCSEMLSKLNKEVVIPAEVNARNTDYKRVQSYIQRLSNDIFNGTISISQLQILVHHKDAFAKLWKTADKYQGTDECKITVEDMTKCITTREKEVKALLHFKSKVQLVIGLFQKSNHDFTVLHRILETLEDPQSHICDMFDVKVFDKLSESPFITNSHTLDENNSFPQLPKSVIIMINEIPCSKLVVQMFDDTNKYVQTAPPSLNMPTTSIQSPESIQSITENVIPTATISSELVQEMSTENVEDQVTTTSFDVEAVDRLATEVWPYVKSRLKKLKDEISSHNILLSDVHYYFRAYQHNINSLHDQLVPIVGKQGEKEEIAKFCATVHDYFSLEEVKKAAAVVKKCKDALEVNGDFTSITIIDEQDTKREGKYLKSINDSVVDTRNVLRTFTDERLECLQTFTMCKEIISWSIEGLREAQPRTFTCIEETKGCPWSI</sequence>
<evidence type="ECO:0000313" key="2">
    <source>
        <dbReference type="Proteomes" id="UP000694865"/>
    </source>
</evidence>
<reference evidence="3" key="1">
    <citation type="submission" date="2025-08" db="UniProtKB">
        <authorList>
            <consortium name="RefSeq"/>
        </authorList>
    </citation>
    <scope>IDENTIFICATION</scope>
    <source>
        <tissue evidence="3">Testes</tissue>
    </source>
</reference>
<dbReference type="RefSeq" id="XP_006822900.1">
    <property type="nucleotide sequence ID" value="XM_006822837.1"/>
</dbReference>
<dbReference type="Proteomes" id="UP000694865">
    <property type="component" value="Unplaced"/>
</dbReference>
<evidence type="ECO:0000256" key="1">
    <source>
        <dbReference type="SAM" id="MobiDB-lite"/>
    </source>
</evidence>
<organism evidence="2 3">
    <name type="scientific">Saccoglossus kowalevskii</name>
    <name type="common">Acorn worm</name>
    <dbReference type="NCBI Taxonomy" id="10224"/>
    <lineage>
        <taxon>Eukaryota</taxon>
        <taxon>Metazoa</taxon>
        <taxon>Hemichordata</taxon>
        <taxon>Enteropneusta</taxon>
        <taxon>Harrimaniidae</taxon>
        <taxon>Saccoglossus</taxon>
    </lineage>
</organism>
<gene>
    <name evidence="3" type="primary">LOC102800896</name>
</gene>
<name>A0ABM0MSA9_SACKO</name>
<accession>A0ABM0MSA9</accession>
<dbReference type="GeneID" id="102800896"/>